<keyword evidence="6" id="KW-0479">Metal-binding</keyword>
<dbReference type="GO" id="GO:0005524">
    <property type="term" value="F:ATP binding"/>
    <property type="evidence" value="ECO:0007669"/>
    <property type="project" value="UniProtKB-KW"/>
</dbReference>
<dbReference type="InterPro" id="IPR017972">
    <property type="entry name" value="Cyt_P450_CS"/>
</dbReference>
<keyword evidence="13" id="KW-0067">ATP-binding</keyword>
<dbReference type="STRING" id="205917.A0A4Y9Z642"/>
<dbReference type="InterPro" id="IPR005845">
    <property type="entry name" value="A-D-PHexomutase_a/b/a-II"/>
</dbReference>
<dbReference type="SUPFAM" id="SSF55957">
    <property type="entry name" value="Phosphoglucomutase, C-terminal domain"/>
    <property type="match status" value="1"/>
</dbReference>
<evidence type="ECO:0000256" key="1">
    <source>
        <dbReference type="ARBA" id="ARBA00000443"/>
    </source>
</evidence>
<dbReference type="GO" id="GO:0005506">
    <property type="term" value="F:iron ion binding"/>
    <property type="evidence" value="ECO:0007669"/>
    <property type="project" value="InterPro"/>
</dbReference>
<dbReference type="Pfam" id="PF02878">
    <property type="entry name" value="PGM_PMM_I"/>
    <property type="match status" value="1"/>
</dbReference>
<keyword evidence="13" id="KW-0520">NAD</keyword>
<dbReference type="GO" id="GO:0006006">
    <property type="term" value="P:glucose metabolic process"/>
    <property type="evidence" value="ECO:0007669"/>
    <property type="project" value="UniProtKB-KW"/>
</dbReference>
<feature type="binding site" evidence="13">
    <location>
        <position position="743"/>
    </location>
    <ligand>
        <name>(6S)-NADPHX</name>
        <dbReference type="ChEBI" id="CHEBI:64076"/>
    </ligand>
</feature>
<dbReference type="GO" id="GO:0000287">
    <property type="term" value="F:magnesium ion binding"/>
    <property type="evidence" value="ECO:0007669"/>
    <property type="project" value="InterPro"/>
</dbReference>
<dbReference type="Pfam" id="PF24947">
    <property type="entry name" value="PGM1_C_vert_fung"/>
    <property type="match status" value="1"/>
</dbReference>
<comment type="caution">
    <text evidence="16">The sequence shown here is derived from an EMBL/GenBank/DDBJ whole genome shotgun (WGS) entry which is preliminary data.</text>
</comment>
<feature type="compositionally biased region" description="Acidic residues" evidence="14">
    <location>
        <begin position="383"/>
        <end position="413"/>
    </location>
</feature>
<feature type="region of interest" description="Disordered" evidence="14">
    <location>
        <begin position="23"/>
        <end position="53"/>
    </location>
</feature>
<dbReference type="Gene3D" id="1.20.120.20">
    <property type="entry name" value="Apolipoprotein"/>
    <property type="match status" value="1"/>
</dbReference>
<protein>
    <recommendedName>
        <fullName evidence="13">ATP-dependent (S)-NAD(P)H-hydrate dehydratase</fullName>
        <ecNumber evidence="13">4.2.1.93</ecNumber>
    </recommendedName>
    <alternativeName>
        <fullName evidence="13">ATP-dependent NAD(P)HX dehydratase</fullName>
    </alternativeName>
</protein>
<evidence type="ECO:0000256" key="12">
    <source>
        <dbReference type="ARBA" id="ARBA00049409"/>
    </source>
</evidence>
<evidence type="ECO:0000256" key="11">
    <source>
        <dbReference type="ARBA" id="ARBA00049318"/>
    </source>
</evidence>
<comment type="catalytic activity">
    <reaction evidence="13">
        <text>(6S)-NADPHX + ATP = ADP + phosphate + NADPH + H(+)</text>
        <dbReference type="Rhea" id="RHEA:32231"/>
        <dbReference type="ChEBI" id="CHEBI:15378"/>
        <dbReference type="ChEBI" id="CHEBI:30616"/>
        <dbReference type="ChEBI" id="CHEBI:43474"/>
        <dbReference type="ChEBI" id="CHEBI:57783"/>
        <dbReference type="ChEBI" id="CHEBI:64076"/>
        <dbReference type="ChEBI" id="CHEBI:456216"/>
        <dbReference type="EC" id="4.2.1.93"/>
    </reaction>
</comment>
<dbReference type="NCBIfam" id="NF005737">
    <property type="entry name" value="PRK07564.1-1"/>
    <property type="match status" value="1"/>
</dbReference>
<dbReference type="PROSITE" id="PS00710">
    <property type="entry name" value="PGM_PMM"/>
    <property type="match status" value="1"/>
</dbReference>
<dbReference type="InterPro" id="IPR036396">
    <property type="entry name" value="Cyt_P450_sf"/>
</dbReference>
<keyword evidence="8" id="KW-0408">Iron</keyword>
<proteinExistence type="inferred from homology"/>
<gene>
    <name evidence="16" type="ORF">EVG20_g3192</name>
</gene>
<feature type="binding site" evidence="13">
    <location>
        <position position="601"/>
    </location>
    <ligand>
        <name>(6S)-NADPHX</name>
        <dbReference type="ChEBI" id="CHEBI:64076"/>
    </ligand>
</feature>
<dbReference type="GO" id="GO:0004614">
    <property type="term" value="F:phosphoglucomutase activity"/>
    <property type="evidence" value="ECO:0007669"/>
    <property type="project" value="UniProtKB-EC"/>
</dbReference>
<comment type="catalytic activity">
    <reaction evidence="13">
        <text>(6S)-NADHX + ATP = ADP + phosphate + NADH + H(+)</text>
        <dbReference type="Rhea" id="RHEA:19017"/>
        <dbReference type="ChEBI" id="CHEBI:15378"/>
        <dbReference type="ChEBI" id="CHEBI:30616"/>
        <dbReference type="ChEBI" id="CHEBI:43474"/>
        <dbReference type="ChEBI" id="CHEBI:57945"/>
        <dbReference type="ChEBI" id="CHEBI:64074"/>
        <dbReference type="ChEBI" id="CHEBI:456216"/>
        <dbReference type="EC" id="4.2.1.93"/>
    </reaction>
</comment>
<feature type="binding site" evidence="13">
    <location>
        <begin position="654"/>
        <end position="660"/>
    </location>
    <ligand>
        <name>(6S)-NADPHX</name>
        <dbReference type="ChEBI" id="CHEBI:64076"/>
    </ligand>
</feature>
<dbReference type="FunFam" id="3.30.310.50:FF:000002">
    <property type="entry name" value="Phosphoglucomutase 5"/>
    <property type="match status" value="1"/>
</dbReference>
<dbReference type="PRINTS" id="PR00509">
    <property type="entry name" value="PGMPMM"/>
</dbReference>
<feature type="compositionally biased region" description="Basic residues" evidence="14">
    <location>
        <begin position="418"/>
        <end position="439"/>
    </location>
</feature>
<dbReference type="PROSITE" id="PS00086">
    <property type="entry name" value="CYTOCHROME_P450"/>
    <property type="match status" value="1"/>
</dbReference>
<dbReference type="PANTHER" id="PTHR22573:SF2">
    <property type="entry name" value="PHOSPHOGLUCOMUTASE"/>
    <property type="match status" value="1"/>
</dbReference>
<dbReference type="InterPro" id="IPR029056">
    <property type="entry name" value="Ribokinase-like"/>
</dbReference>
<dbReference type="Pfam" id="PF02879">
    <property type="entry name" value="PGM_PMM_II"/>
    <property type="match status" value="1"/>
</dbReference>
<dbReference type="OrthoDB" id="2291at2759"/>
<comment type="subcellular location">
    <subcellularLocation>
        <location evidence="13">Cytoplasm</location>
    </subcellularLocation>
</comment>
<dbReference type="InterPro" id="IPR036900">
    <property type="entry name" value="A-D-PHexomutase_C_sf"/>
</dbReference>
<dbReference type="InterPro" id="IPR000631">
    <property type="entry name" value="CARKD"/>
</dbReference>
<accession>A0A4Y9Z642</accession>
<dbReference type="GO" id="GO:0016705">
    <property type="term" value="F:oxidoreductase activity, acting on paired donors, with incorporation or reduction of molecular oxygen"/>
    <property type="evidence" value="ECO:0007669"/>
    <property type="project" value="InterPro"/>
</dbReference>
<keyword evidence="10" id="KW-0119">Carbohydrate metabolism</keyword>
<feature type="compositionally biased region" description="Basic and acidic residues" evidence="14">
    <location>
        <begin position="323"/>
        <end position="382"/>
    </location>
</feature>
<dbReference type="InterPro" id="IPR001128">
    <property type="entry name" value="Cyt_P450"/>
</dbReference>
<dbReference type="GO" id="GO:0005829">
    <property type="term" value="C:cytosol"/>
    <property type="evidence" value="ECO:0007669"/>
    <property type="project" value="TreeGrafter"/>
</dbReference>
<sequence>MQLLNLLSRVARQVFPFLFSDNESEDRKGLGKSEDEDKSSSPEAGSSPEPYIHRRSHSLTSACRTYQGAAPVDETGPFDGADAAVTADAFRQALGKPVFAGKPRQYVKRARPYWEGTRDEIRTSKLGIDSKLVEQPNSVRSLANTCSPSAAIPRTACNYDKDWTDLHSSNCRDCIPYEETIFDGKGAQRIHRPLLCAHYFYNTSPILLNSDSPSRALRGPGMCASIHSPLSLAGAACRAIFKAARTLREGPTLVRSLVQTCLTARLTLAMASICRYIFCCFNCIDDELEGKNPLEHIKELEQEADEQVDKVKNKAMGRVKEVEGQISEKVREAQDEADEQVDKLRSDAMGRVKDVEDEVNDRVRGVEDETRERVGNARRALEGEDGEEDADDDNDDERSLQDDGDDNDDDDDDERPKRSVQAKKSTTRKASKTHKGNTHRKNEAVVISSAITRDVDFSESPADMFSFCPAYLGIETPSASYTLKSHRLYPPPPSEPVFCNYAGLQDDHGANSAAYPAFERDAAQGTVSYTGAPFFASISAQRVGVDLSHVICSPSAASAIKSYSPDLIVHPILREETTPSALRPTMSALLDRLHVLVIGPGLGREPYMQSFARMALDVAKERGMFLVIDADGLYMVGQQLDLVRGYRRAVLTPNVVEFKRLSEQAGVDPNIPPEKRAASVSRALGGVAVLQKGANDIISANTEGATSREAHEVSKVPESDAETNETVIVDTPGGLKRCGGQGDILSGAVGAFLAWSKCYEDGAFGDKSLPVSRMPILAAIGASMLTRTTSRIAFEKEGRGVVTQDMLKEIGGAFVEVFGKDQQGGKLQERVWYVDEEMSRNAIGWPDIAVGLLEKENIQVSQHMTRWGEHVHGTASESGLDWRRHIRRRRIPSLVPHLSASPIPLLHNVCAAQGHPYETLRRPEARHFRPAEEGQDLPAGENFIQAIFDAIPLKGATLVVGGDGRYYSPEVVQIILQIASANGVAKLIVGKDGILSTPAASNVIRKYQANGGILLTASHNPGGPNADFGIKYNVENGGPAPENVTEKIYEKTKTISSYKVLELPPIDLAKTGDITYGPLKVTIIDSVADYLLLLEDIFDFPLIKSFLTSHKDDFRVLFDGLHGVTGPYAKGILVDTIGLSSSSLQNCEPLPDFGGGHPDPNLTYAHELVEAVEKNNIAFGAASDGDGDRNMIYGKGAFVTPSDSVAIIADWADVIPYFKKGGVKGLARSMPTSAAIDAVAKAKGLEYFEVPTGWKFFGNLMDAGRLSICGEESFGTGSDHIREKDGIWAIVAWLNILAAANKNSSKLIGIRGILNQHYAKYGRSFFSRYDYEEVPSEGAHKLVDHINTLIDSKDFSQKTYTSSSTGTSFTVATGYNFHYTDPIDGSVSKNQGQVVTFADGSRVVWRLSGTGSQGATVRMYAERYVAKDAGEKELNRDTAEGLKALIDVALEISKLKEYLGRDKPTVITCSTQSGQDEMRSPDLSAFASSPSPNAIACLVHYYRQSPKRNIGFPPGPRSYPFIGSVIEMLRAETYLTLFSEWTRTYDLLEKRSAIYSDRPPLVLFTELGGWGRAVPIMRYGPTFRKHRKIAQAHLNQNIAQGYGSLHNELSGQLLSSLSTDPAKFRDHIFLYATATVFRITYDLDISSPENRHILDASNQAIRTTSESFAKGAIVNFIPSTKWIYKLYPEWAPFSGFKKEVIALRRYVEHSKWSPYNMIKDKMRDGTAGPSLVHDAIMSSGGLDGISKEDEEDICGLAGILYAGGAETTMGTLASFVLAMVINPDVQWKAQEEIDFVVPSERLPNLDDRSDLPYLDAVLKELHRWSAPLARGVPHAVMEDDVYNGYFIPKDTVVVASILDMCNACPRPTEFLPHRFIDGTDLGNVPADPGDIVFGFGRRRCPGLYIADNSIWTAIAQMIASFEFLSELVDGKECLPPGEFEELGTRLPAPFKCTVFDRGAGDNKQVCEFYQILPETRCSVKTSDPAQLLAIFEVLDARSLVVAEAQYTFIDVLLVAGGTGSR</sequence>
<evidence type="ECO:0000256" key="10">
    <source>
        <dbReference type="ARBA" id="ARBA00023277"/>
    </source>
</evidence>
<comment type="similarity">
    <text evidence="3">Belongs to the phosphohexose mutase family.</text>
</comment>
<evidence type="ECO:0000256" key="13">
    <source>
        <dbReference type="HAMAP-Rule" id="MF_03157"/>
    </source>
</evidence>
<feature type="compositionally biased region" description="Low complexity" evidence="14">
    <location>
        <begin position="41"/>
        <end position="50"/>
    </location>
</feature>
<dbReference type="FunFam" id="3.40.120.10:FF:000004">
    <property type="entry name" value="Phosphoglucomutase 5"/>
    <property type="match status" value="1"/>
</dbReference>
<keyword evidence="17" id="KW-1185">Reference proteome</keyword>
<evidence type="ECO:0000256" key="7">
    <source>
        <dbReference type="ARBA" id="ARBA00022842"/>
    </source>
</evidence>
<dbReference type="GO" id="GO:0004497">
    <property type="term" value="F:monooxygenase activity"/>
    <property type="evidence" value="ECO:0007669"/>
    <property type="project" value="InterPro"/>
</dbReference>
<feature type="binding site" evidence="13">
    <location>
        <begin position="692"/>
        <end position="696"/>
    </location>
    <ligand>
        <name>ATP</name>
        <dbReference type="ChEBI" id="CHEBI:30616"/>
    </ligand>
</feature>
<dbReference type="PANTHER" id="PTHR22573">
    <property type="entry name" value="PHOSPHOHEXOMUTASE FAMILY MEMBER"/>
    <property type="match status" value="1"/>
</dbReference>
<evidence type="ECO:0000313" key="17">
    <source>
        <dbReference type="Proteomes" id="UP000298327"/>
    </source>
</evidence>
<comment type="catalytic activity">
    <reaction evidence="1">
        <text>alpha-D-glucose 1-phosphate = alpha-D-glucose 6-phosphate</text>
        <dbReference type="Rhea" id="RHEA:23536"/>
        <dbReference type="ChEBI" id="CHEBI:58225"/>
        <dbReference type="ChEBI" id="CHEBI:58601"/>
        <dbReference type="EC" id="5.4.2.2"/>
    </reaction>
</comment>
<dbReference type="EC" id="4.2.1.93" evidence="13"/>
<reference evidence="16 17" key="1">
    <citation type="submission" date="2019-02" db="EMBL/GenBank/DDBJ databases">
        <title>Genome sequencing of the rare red list fungi Dentipellis fragilis.</title>
        <authorList>
            <person name="Buettner E."/>
            <person name="Kellner H."/>
        </authorList>
    </citation>
    <scope>NUCLEOTIDE SEQUENCE [LARGE SCALE GENOMIC DNA]</scope>
    <source>
        <strain evidence="16 17">DSM 105465</strain>
    </source>
</reference>
<keyword evidence="9" id="KW-0413">Isomerase</keyword>
<dbReference type="Pfam" id="PF00067">
    <property type="entry name" value="p450"/>
    <property type="match status" value="1"/>
</dbReference>
<evidence type="ECO:0000256" key="8">
    <source>
        <dbReference type="ARBA" id="ARBA00023004"/>
    </source>
</evidence>
<comment type="cofactor">
    <cofactor evidence="2 13">
        <name>Mg(2+)</name>
        <dbReference type="ChEBI" id="CHEBI:18420"/>
    </cofactor>
</comment>
<dbReference type="InterPro" id="IPR005841">
    <property type="entry name" value="Alpha-D-phosphohexomutase_SF"/>
</dbReference>
<evidence type="ECO:0000313" key="16">
    <source>
        <dbReference type="EMBL" id="TFY69338.1"/>
    </source>
</evidence>
<dbReference type="Gene3D" id="3.40.120.10">
    <property type="entry name" value="Alpha-D-Glucose-1,6-Bisphosphate, subunit A, domain 3"/>
    <property type="match status" value="3"/>
</dbReference>
<dbReference type="SUPFAM" id="SSF53613">
    <property type="entry name" value="Ribokinase-like"/>
    <property type="match status" value="1"/>
</dbReference>
<feature type="domain" description="YjeF C-terminal" evidence="15">
    <location>
        <begin position="525"/>
        <end position="817"/>
    </location>
</feature>
<dbReference type="SUPFAM" id="SSF48264">
    <property type="entry name" value="Cytochrome P450"/>
    <property type="match status" value="1"/>
</dbReference>
<dbReference type="GO" id="GO:0020037">
    <property type="term" value="F:heme binding"/>
    <property type="evidence" value="ECO:0007669"/>
    <property type="project" value="InterPro"/>
</dbReference>
<evidence type="ECO:0000256" key="9">
    <source>
        <dbReference type="ARBA" id="ARBA00023235"/>
    </source>
</evidence>
<comment type="function">
    <text evidence="13">Catalyzes the dehydration of the S-form of NAD(P)HX at the expense of ATP, which is converted to ADP. Together with NAD(P)HX epimerase, which catalyzes the epimerization of the S- and R-forms, the enzyme allows the repair of both epimers of NAD(P)HX, a damaged form of NAD(P)H that is a result of enzymatic or heat-dependent hydration.</text>
</comment>
<dbReference type="InterPro" id="IPR005844">
    <property type="entry name" value="A-D-PHexomutase_a/b/a-I"/>
</dbReference>
<dbReference type="Gene3D" id="3.30.310.50">
    <property type="entry name" value="Alpha-D-phosphohexomutase, C-terminal domain"/>
    <property type="match status" value="1"/>
</dbReference>
<feature type="binding site" evidence="13">
    <location>
        <begin position="733"/>
        <end position="742"/>
    </location>
    <ligand>
        <name>ATP</name>
        <dbReference type="ChEBI" id="CHEBI:30616"/>
    </ligand>
</feature>
<dbReference type="GO" id="GO:0046496">
    <property type="term" value="P:nicotinamide nucleotide metabolic process"/>
    <property type="evidence" value="ECO:0007669"/>
    <property type="project" value="UniProtKB-UniRule"/>
</dbReference>
<dbReference type="InterPro" id="IPR016066">
    <property type="entry name" value="A-D-PHexomutase_CS"/>
</dbReference>
<keyword evidence="5 13" id="KW-0597">Phosphoprotein</keyword>
<feature type="region of interest" description="Disordered" evidence="14">
    <location>
        <begin position="323"/>
        <end position="445"/>
    </location>
</feature>
<dbReference type="CDD" id="cd01171">
    <property type="entry name" value="YXKO-related"/>
    <property type="match status" value="1"/>
</dbReference>
<dbReference type="PROSITE" id="PS51383">
    <property type="entry name" value="YJEF_C_3"/>
    <property type="match status" value="1"/>
</dbReference>
<dbReference type="SUPFAM" id="SSF53738">
    <property type="entry name" value="Phosphoglucomutase, first 3 domains"/>
    <property type="match status" value="3"/>
</dbReference>
<dbReference type="InterPro" id="IPR016055">
    <property type="entry name" value="A-D-PHexomutase_a/b/a-I/II/III"/>
</dbReference>
<comment type="catalytic activity">
    <reaction evidence="12">
        <text>O-phospho-L-seryl-[protein] + alpha-D-glucose 1-phosphate = alpha-D-glucose 1,6-bisphosphate + L-seryl-[protein]</text>
        <dbReference type="Rhea" id="RHEA:68748"/>
        <dbReference type="Rhea" id="RHEA-COMP:9863"/>
        <dbReference type="Rhea" id="RHEA-COMP:11604"/>
        <dbReference type="ChEBI" id="CHEBI:29999"/>
        <dbReference type="ChEBI" id="CHEBI:58392"/>
        <dbReference type="ChEBI" id="CHEBI:58601"/>
        <dbReference type="ChEBI" id="CHEBI:83421"/>
    </reaction>
</comment>
<dbReference type="CDD" id="cd11065">
    <property type="entry name" value="CYP64-like"/>
    <property type="match status" value="1"/>
</dbReference>
<organism evidence="16 17">
    <name type="scientific">Dentipellis fragilis</name>
    <dbReference type="NCBI Taxonomy" id="205917"/>
    <lineage>
        <taxon>Eukaryota</taxon>
        <taxon>Fungi</taxon>
        <taxon>Dikarya</taxon>
        <taxon>Basidiomycota</taxon>
        <taxon>Agaricomycotina</taxon>
        <taxon>Agaricomycetes</taxon>
        <taxon>Russulales</taxon>
        <taxon>Hericiaceae</taxon>
        <taxon>Dentipellis</taxon>
    </lineage>
</organism>
<feature type="compositionally biased region" description="Basic and acidic residues" evidence="14">
    <location>
        <begin position="706"/>
        <end position="718"/>
    </location>
</feature>
<comment type="catalytic activity">
    <reaction evidence="11">
        <text>alpha-D-glucose 1,6-bisphosphate + L-seryl-[protein] = O-phospho-L-seryl-[protein] + alpha-D-glucose 6-phosphate</text>
        <dbReference type="Rhea" id="RHEA:68752"/>
        <dbReference type="Rhea" id="RHEA-COMP:9863"/>
        <dbReference type="Rhea" id="RHEA-COMP:11604"/>
        <dbReference type="ChEBI" id="CHEBI:29999"/>
        <dbReference type="ChEBI" id="CHEBI:58225"/>
        <dbReference type="ChEBI" id="CHEBI:58392"/>
        <dbReference type="ChEBI" id="CHEBI:83421"/>
    </reaction>
</comment>
<dbReference type="FunFam" id="3.40.120.10:FF:000006">
    <property type="entry name" value="Phosphoglucomutase PgmA"/>
    <property type="match status" value="1"/>
</dbReference>
<evidence type="ECO:0000256" key="14">
    <source>
        <dbReference type="SAM" id="MobiDB-lite"/>
    </source>
</evidence>
<dbReference type="InterPro" id="IPR045244">
    <property type="entry name" value="PGM"/>
</dbReference>
<dbReference type="GO" id="GO:0047453">
    <property type="term" value="F:ATP-dependent NAD(P)H-hydrate dehydratase activity"/>
    <property type="evidence" value="ECO:0007669"/>
    <property type="project" value="UniProtKB-UniRule"/>
</dbReference>
<evidence type="ECO:0000259" key="15">
    <source>
        <dbReference type="PROSITE" id="PS51383"/>
    </source>
</evidence>
<evidence type="ECO:0000256" key="2">
    <source>
        <dbReference type="ARBA" id="ARBA00001946"/>
    </source>
</evidence>
<name>A0A4Y9Z642_9AGAM</name>
<dbReference type="Pfam" id="PF02880">
    <property type="entry name" value="PGM_PMM_III"/>
    <property type="match status" value="1"/>
</dbReference>
<feature type="compositionally biased region" description="Basic and acidic residues" evidence="14">
    <location>
        <begin position="25"/>
        <end position="40"/>
    </location>
</feature>
<dbReference type="Proteomes" id="UP000298327">
    <property type="component" value="Unassembled WGS sequence"/>
</dbReference>
<dbReference type="EMBL" id="SEOQ01000139">
    <property type="protein sequence ID" value="TFY69338.1"/>
    <property type="molecule type" value="Genomic_DNA"/>
</dbReference>
<dbReference type="HAMAP" id="MF_01965">
    <property type="entry name" value="NADHX_dehydratase"/>
    <property type="match status" value="1"/>
</dbReference>
<keyword evidence="13" id="KW-0547">Nucleotide-binding</keyword>
<dbReference type="Pfam" id="PF01256">
    <property type="entry name" value="Carb_kinase"/>
    <property type="match status" value="2"/>
</dbReference>
<evidence type="ECO:0000256" key="4">
    <source>
        <dbReference type="ARBA" id="ARBA00022526"/>
    </source>
</evidence>
<evidence type="ECO:0000256" key="5">
    <source>
        <dbReference type="ARBA" id="ARBA00022553"/>
    </source>
</evidence>
<keyword evidence="7" id="KW-0460">Magnesium</keyword>
<dbReference type="InterPro" id="IPR005846">
    <property type="entry name" value="A-D-PHexomutase_a/b/a-III"/>
</dbReference>
<keyword evidence="4" id="KW-0313">Glucose metabolism</keyword>
<evidence type="ECO:0000256" key="6">
    <source>
        <dbReference type="ARBA" id="ARBA00022723"/>
    </source>
</evidence>
<keyword evidence="13" id="KW-0963">Cytoplasm</keyword>
<keyword evidence="13" id="KW-0456">Lyase</keyword>
<comment type="similarity">
    <text evidence="13">Belongs to the NnrD/CARKD family.</text>
</comment>
<dbReference type="Gene3D" id="1.10.630.10">
    <property type="entry name" value="Cytochrome P450"/>
    <property type="match status" value="1"/>
</dbReference>
<feature type="region of interest" description="Disordered" evidence="14">
    <location>
        <begin position="703"/>
        <end position="722"/>
    </location>
</feature>
<dbReference type="Gene3D" id="3.40.1190.20">
    <property type="match status" value="1"/>
</dbReference>
<evidence type="ECO:0000256" key="3">
    <source>
        <dbReference type="ARBA" id="ARBA00010231"/>
    </source>
</evidence>